<proteinExistence type="predicted"/>
<keyword evidence="9" id="KW-1185">Reference proteome</keyword>
<dbReference type="EMBL" id="BAABYW010000001">
    <property type="protein sequence ID" value="GAA6409695.1"/>
    <property type="molecule type" value="Genomic_DNA"/>
</dbReference>
<keyword evidence="6" id="KW-0472">Membrane</keyword>
<comment type="subcellular location">
    <subcellularLocation>
        <location evidence="1">Membrane</location>
    </subcellularLocation>
</comment>
<dbReference type="PANTHER" id="PTHR34220">
    <property type="entry name" value="SENSOR HISTIDINE KINASE YPDA"/>
    <property type="match status" value="1"/>
</dbReference>
<name>A0ABQ0BE04_9FIRM</name>
<feature type="transmembrane region" description="Helical" evidence="6">
    <location>
        <begin position="278"/>
        <end position="301"/>
    </location>
</feature>
<evidence type="ECO:0000256" key="2">
    <source>
        <dbReference type="ARBA" id="ARBA00022553"/>
    </source>
</evidence>
<feature type="domain" description="HAMP" evidence="7">
    <location>
        <begin position="302"/>
        <end position="354"/>
    </location>
</feature>
<dbReference type="Gene3D" id="3.30.565.10">
    <property type="entry name" value="Histidine kinase-like ATPase, C-terminal domain"/>
    <property type="match status" value="1"/>
</dbReference>
<evidence type="ECO:0000256" key="6">
    <source>
        <dbReference type="SAM" id="Phobius"/>
    </source>
</evidence>
<protein>
    <submittedName>
        <fullName evidence="8">Sensor histidine kinase</fullName>
    </submittedName>
</protein>
<evidence type="ECO:0000259" key="7">
    <source>
        <dbReference type="PROSITE" id="PS50885"/>
    </source>
</evidence>
<accession>A0ABQ0BE04</accession>
<dbReference type="PANTHER" id="PTHR34220:SF9">
    <property type="entry name" value="SIGNAL TRANSDUCTION HISTIDINE KINASE INTERNAL REGION DOMAIN-CONTAINING PROTEIN"/>
    <property type="match status" value="1"/>
</dbReference>
<dbReference type="PROSITE" id="PS50885">
    <property type="entry name" value="HAMP"/>
    <property type="match status" value="1"/>
</dbReference>
<gene>
    <name evidence="8" type="ORF">K040078D81_38120</name>
</gene>
<keyword evidence="2" id="KW-0597">Phosphoprotein</keyword>
<keyword evidence="6" id="KW-0812">Transmembrane</keyword>
<keyword evidence="5" id="KW-0175">Coiled coil</keyword>
<dbReference type="Gene3D" id="6.10.340.10">
    <property type="match status" value="1"/>
</dbReference>
<evidence type="ECO:0000313" key="8">
    <source>
        <dbReference type="EMBL" id="GAA6409695.1"/>
    </source>
</evidence>
<dbReference type="Pfam" id="PF06580">
    <property type="entry name" value="His_kinase"/>
    <property type="match status" value="1"/>
</dbReference>
<evidence type="ECO:0000256" key="1">
    <source>
        <dbReference type="ARBA" id="ARBA00004370"/>
    </source>
</evidence>
<keyword evidence="6" id="KW-1133">Transmembrane helix</keyword>
<dbReference type="InterPro" id="IPR003594">
    <property type="entry name" value="HATPase_dom"/>
</dbReference>
<organism evidence="8 9">
    <name type="scientific">Blautia hominis</name>
    <dbReference type="NCBI Taxonomy" id="2025493"/>
    <lineage>
        <taxon>Bacteria</taxon>
        <taxon>Bacillati</taxon>
        <taxon>Bacillota</taxon>
        <taxon>Clostridia</taxon>
        <taxon>Lachnospirales</taxon>
        <taxon>Lachnospiraceae</taxon>
        <taxon>Blautia</taxon>
    </lineage>
</organism>
<keyword evidence="3" id="KW-0808">Transferase</keyword>
<evidence type="ECO:0000256" key="5">
    <source>
        <dbReference type="SAM" id="Coils"/>
    </source>
</evidence>
<feature type="transmembrane region" description="Helical" evidence="6">
    <location>
        <begin position="6"/>
        <end position="28"/>
    </location>
</feature>
<feature type="coiled-coil region" evidence="5">
    <location>
        <begin position="349"/>
        <end position="376"/>
    </location>
</feature>
<dbReference type="InterPro" id="IPR010559">
    <property type="entry name" value="Sig_transdc_His_kin_internal"/>
</dbReference>
<evidence type="ECO:0000313" key="9">
    <source>
        <dbReference type="Proteomes" id="UP001600943"/>
    </source>
</evidence>
<dbReference type="Proteomes" id="UP001600943">
    <property type="component" value="Unassembled WGS sequence"/>
</dbReference>
<sequence>MRKKIIYLFVGCFIVFILSMLIILHSVYSKQLYSELTKRSDYEDGLIIQQLDNLTQNIESCCNNVIMEINISMTKRELKDSSTESTKEKLLKVTEDNFLLFKEVSEISILYNTGELFTKVKNGGFSFSADNIEFVEEMKSTDVNTSGMWYQRDGEGEFIYFLKYLNEIKGNNQVGYIILKIDEDTIYKNFKGKKTDGISQIFVFDEAGYLLSTNQREILKEVHDKNNVASKLSLSQQIYESLIHKTKEYQVQEYTNQAGWNIVTVLDTRQGMKNLGKISSIVMMGSGLFLIVFLIMVLVVLKKILRPVVAIGNHMRLLGANPLSKIDLPDTSDEIGYLVSSFNQMVDMNKVLIDQVKEDEREKRRLELALLQMQIKPHFLYNTLDTAFCLNEIGMNKEASRVIKQLAGYYRLVLNHGSEWISLGEELGAVEKYLEIQAVRYSDVISYKIMVDEELYGFQIPKMTLQPLVENAIYHGIKPTGKPGHIIITGELCEDEVTLSVVDDGAGMSKAYFADVLKGKRISTDKESFGLKNVAERLKLFYGDNASIALDEDNYLGTSIFLTINWRKDENN</sequence>
<evidence type="ECO:0000256" key="3">
    <source>
        <dbReference type="ARBA" id="ARBA00022679"/>
    </source>
</evidence>
<dbReference type="SUPFAM" id="SSF55874">
    <property type="entry name" value="ATPase domain of HSP90 chaperone/DNA topoisomerase II/histidine kinase"/>
    <property type="match status" value="1"/>
</dbReference>
<reference evidence="8 9" key="1">
    <citation type="submission" date="2024-04" db="EMBL/GenBank/DDBJ databases">
        <title>Defined microbial consortia suppress multidrug-resistant proinflammatory Enterobacteriaceae via ecological control.</title>
        <authorList>
            <person name="Furuichi M."/>
            <person name="Kawaguchi T."/>
            <person name="Pust M."/>
            <person name="Yasuma K."/>
            <person name="Plichta D."/>
            <person name="Hasegawa N."/>
            <person name="Ohya T."/>
            <person name="Bhattarai S."/>
            <person name="Sasajima S."/>
            <person name="Aoto Y."/>
            <person name="Tuganbaev T."/>
            <person name="Yaginuma M."/>
            <person name="Ueda M."/>
            <person name="Okahashi N."/>
            <person name="Amafuji K."/>
            <person name="Kiridooshi Y."/>
            <person name="Sugita K."/>
            <person name="Strazar M."/>
            <person name="Skelly A."/>
            <person name="Suda W."/>
            <person name="Hattori M."/>
            <person name="Nakamoto N."/>
            <person name="Caballero S."/>
            <person name="Norman J."/>
            <person name="Olle B."/>
            <person name="Tanoue T."/>
            <person name="Arita M."/>
            <person name="Bucci V."/>
            <person name="Atarashi K."/>
            <person name="Xavier R."/>
            <person name="Honda K."/>
        </authorList>
    </citation>
    <scope>NUCLEOTIDE SEQUENCE [LARGE SCALE GENOMIC DNA]</scope>
    <source>
        <strain evidence="9">k04-0078-D8-1</strain>
    </source>
</reference>
<dbReference type="GO" id="GO:0016301">
    <property type="term" value="F:kinase activity"/>
    <property type="evidence" value="ECO:0007669"/>
    <property type="project" value="UniProtKB-KW"/>
</dbReference>
<dbReference type="Pfam" id="PF02518">
    <property type="entry name" value="HATPase_c"/>
    <property type="match status" value="1"/>
</dbReference>
<evidence type="ECO:0000256" key="4">
    <source>
        <dbReference type="ARBA" id="ARBA00022777"/>
    </source>
</evidence>
<comment type="caution">
    <text evidence="8">The sequence shown here is derived from an EMBL/GenBank/DDBJ whole genome shotgun (WGS) entry which is preliminary data.</text>
</comment>
<keyword evidence="4 8" id="KW-0418">Kinase</keyword>
<dbReference type="CDD" id="cd06225">
    <property type="entry name" value="HAMP"/>
    <property type="match status" value="1"/>
</dbReference>
<dbReference type="InterPro" id="IPR036890">
    <property type="entry name" value="HATPase_C_sf"/>
</dbReference>
<dbReference type="InterPro" id="IPR050640">
    <property type="entry name" value="Bact_2-comp_sensor_kinase"/>
</dbReference>
<dbReference type="InterPro" id="IPR003660">
    <property type="entry name" value="HAMP_dom"/>
</dbReference>